<dbReference type="PhylomeDB" id="B8LTM4"/>
<organism evidence="2 3">
    <name type="scientific">Talaromyces stipitatus (strain ATCC 10500 / CBS 375.48 / QM 6759 / NRRL 1006)</name>
    <name type="common">Penicillium stipitatum</name>
    <dbReference type="NCBI Taxonomy" id="441959"/>
    <lineage>
        <taxon>Eukaryota</taxon>
        <taxon>Fungi</taxon>
        <taxon>Dikarya</taxon>
        <taxon>Ascomycota</taxon>
        <taxon>Pezizomycotina</taxon>
        <taxon>Eurotiomycetes</taxon>
        <taxon>Eurotiomycetidae</taxon>
        <taxon>Eurotiales</taxon>
        <taxon>Trichocomaceae</taxon>
        <taxon>Talaromyces</taxon>
        <taxon>Talaromyces sect. Talaromyces</taxon>
    </lineage>
</organism>
<dbReference type="AlphaFoldDB" id="B8LTM4"/>
<evidence type="ECO:0000313" key="3">
    <source>
        <dbReference type="Proteomes" id="UP000001745"/>
    </source>
</evidence>
<evidence type="ECO:0000313" key="2">
    <source>
        <dbReference type="EMBL" id="EED23616.1"/>
    </source>
</evidence>
<dbReference type="InterPro" id="IPR051320">
    <property type="entry name" value="Viral_Replic_Matur_Polypro"/>
</dbReference>
<keyword evidence="3" id="KW-1185">Reference proteome</keyword>
<name>B8LTM4_TALSN</name>
<feature type="domain" description="Reverse transcriptase/retrotransposon-derived protein RNase H-like" evidence="1">
    <location>
        <begin position="80"/>
        <end position="179"/>
    </location>
</feature>
<dbReference type="PANTHER" id="PTHR33064:SF37">
    <property type="entry name" value="RIBONUCLEASE H"/>
    <property type="match status" value="1"/>
</dbReference>
<dbReference type="RefSeq" id="XP_002341003.1">
    <property type="nucleotide sequence ID" value="XM_002340962.1"/>
</dbReference>
<gene>
    <name evidence="2" type="ORF">TSTA_070290</name>
</gene>
<dbReference type="OrthoDB" id="4499277at2759"/>
<proteinExistence type="predicted"/>
<dbReference type="InParanoid" id="B8LTM4"/>
<accession>B8LTM4</accession>
<dbReference type="OMA" id="VKIANCK"/>
<sequence>MANIDKALTPKAKTDPRTALPNYLQDYTNVFDPVEADRLPEHRPGANYTIELIEQDKNGKKLEAPWGPLYNMSQEELLVDTADKAFQDLKDLFITEPALVPFNPERKTIMETNSLGYMNGGTLSQYNDEGQLQTCAYYSWKLNPAECNYEIHDKELLAIIDCIKQWEAELMSLESPFTILTNDEQFRSLWTQAEAHDDNYIRIKQVIADNLQTFPQDLGLKVKIANCKIDKQGHLLYRDRRWVPDYEPLQTKIMQYYHDLK</sequence>
<dbReference type="STRING" id="441959.B8LTM4"/>
<dbReference type="InterPro" id="IPR043502">
    <property type="entry name" value="DNA/RNA_pol_sf"/>
</dbReference>
<dbReference type="HOGENOM" id="CLU_1066267_0_0_1"/>
<dbReference type="Pfam" id="PF17919">
    <property type="entry name" value="RT_RNaseH_2"/>
    <property type="match status" value="1"/>
</dbReference>
<dbReference type="Proteomes" id="UP000001745">
    <property type="component" value="Unassembled WGS sequence"/>
</dbReference>
<dbReference type="EMBL" id="EQ962652">
    <property type="protein sequence ID" value="EED23616.1"/>
    <property type="molecule type" value="Genomic_DNA"/>
</dbReference>
<dbReference type="PANTHER" id="PTHR33064">
    <property type="entry name" value="POL PROTEIN"/>
    <property type="match status" value="1"/>
</dbReference>
<protein>
    <submittedName>
        <fullName evidence="2">Retrovirus polyprotein, putative</fullName>
    </submittedName>
</protein>
<dbReference type="GeneID" id="8102656"/>
<dbReference type="eggNOG" id="KOG0017">
    <property type="taxonomic scope" value="Eukaryota"/>
</dbReference>
<evidence type="ECO:0000259" key="1">
    <source>
        <dbReference type="Pfam" id="PF17919"/>
    </source>
</evidence>
<dbReference type="SUPFAM" id="SSF56672">
    <property type="entry name" value="DNA/RNA polymerases"/>
    <property type="match status" value="1"/>
</dbReference>
<reference evidence="3" key="1">
    <citation type="journal article" date="2015" name="Genome Announc.">
        <title>Genome sequence of the AIDS-associated pathogen Penicillium marneffei (ATCC18224) and its near taxonomic relative Talaromyces stipitatus (ATCC10500).</title>
        <authorList>
            <person name="Nierman W.C."/>
            <person name="Fedorova-Abrams N.D."/>
            <person name="Andrianopoulos A."/>
        </authorList>
    </citation>
    <scope>NUCLEOTIDE SEQUENCE [LARGE SCALE GENOMIC DNA]</scope>
    <source>
        <strain evidence="3">ATCC 10500 / CBS 375.48 / QM 6759 / NRRL 1006</strain>
    </source>
</reference>
<dbReference type="VEuPathDB" id="FungiDB:TSTA_070290"/>
<dbReference type="InterPro" id="IPR041577">
    <property type="entry name" value="RT_RNaseH_2"/>
</dbReference>